<dbReference type="EMBL" id="PUHW01000145">
    <property type="protein sequence ID" value="KAG0688520.1"/>
    <property type="molecule type" value="Genomic_DNA"/>
</dbReference>
<evidence type="ECO:0000256" key="1">
    <source>
        <dbReference type="ARBA" id="ARBA00004952"/>
    </source>
</evidence>
<evidence type="ECO:0000256" key="6">
    <source>
        <dbReference type="ARBA" id="ARBA00022642"/>
    </source>
</evidence>
<evidence type="ECO:0000259" key="9">
    <source>
        <dbReference type="Pfam" id="PF04095"/>
    </source>
</evidence>
<keyword evidence="11" id="KW-0328">Glycosyltransferase</keyword>
<dbReference type="SUPFAM" id="SSF51690">
    <property type="entry name" value="Nicotinate/Quinolinate PRTase C-terminal domain-like"/>
    <property type="match status" value="1"/>
</dbReference>
<evidence type="ECO:0000256" key="3">
    <source>
        <dbReference type="ARBA" id="ARBA00013236"/>
    </source>
</evidence>
<dbReference type="InterPro" id="IPR036068">
    <property type="entry name" value="Nicotinate_pribotase-like_C"/>
</dbReference>
<keyword evidence="6 8" id="KW-0662">Pyridine nucleotide biosynthesis</keyword>
<evidence type="ECO:0000256" key="2">
    <source>
        <dbReference type="ARBA" id="ARBA00010897"/>
    </source>
</evidence>
<dbReference type="NCBIfam" id="TIGR01514">
    <property type="entry name" value="NAPRTase"/>
    <property type="match status" value="1"/>
</dbReference>
<evidence type="ECO:0000256" key="4">
    <source>
        <dbReference type="ARBA" id="ARBA00022553"/>
    </source>
</evidence>
<gene>
    <name evidence="11" type="primary">NPT1</name>
    <name evidence="11" type="ORF">C6P40_000868</name>
</gene>
<evidence type="ECO:0000256" key="8">
    <source>
        <dbReference type="RuleBase" id="RU003838"/>
    </source>
</evidence>
<evidence type="ECO:0000256" key="5">
    <source>
        <dbReference type="ARBA" id="ARBA00022598"/>
    </source>
</evidence>
<dbReference type="Pfam" id="PF04095">
    <property type="entry name" value="NAPRTase"/>
    <property type="match status" value="1"/>
</dbReference>
<dbReference type="GO" id="GO:0004516">
    <property type="term" value="F:nicotinate phosphoribosyltransferase activity"/>
    <property type="evidence" value="ECO:0007669"/>
    <property type="project" value="UniProtKB-UniRule"/>
</dbReference>
<dbReference type="InterPro" id="IPR040727">
    <property type="entry name" value="NAPRTase_N"/>
</dbReference>
<dbReference type="AlphaFoldDB" id="A0A9P7BFV2"/>
<dbReference type="Pfam" id="PF17767">
    <property type="entry name" value="NAPRTase_N"/>
    <property type="match status" value="1"/>
</dbReference>
<protein>
    <recommendedName>
        <fullName evidence="3 8">Nicotinate phosphoribosyltransferase</fullName>
        <ecNumber evidence="3 8">6.3.4.21</ecNumber>
    </recommendedName>
</protein>
<dbReference type="Proteomes" id="UP000697127">
    <property type="component" value="Unassembled WGS sequence"/>
</dbReference>
<reference evidence="11" key="1">
    <citation type="submission" date="2020-11" db="EMBL/GenBank/DDBJ databases">
        <title>Kefir isolates.</title>
        <authorList>
            <person name="Marcisauskas S."/>
            <person name="Kim Y."/>
            <person name="Blasche S."/>
        </authorList>
    </citation>
    <scope>NUCLEOTIDE SEQUENCE</scope>
    <source>
        <strain evidence="11">Olga-1</strain>
    </source>
</reference>
<dbReference type="SUPFAM" id="SSF54675">
    <property type="entry name" value="Nicotinate/Quinolinate PRTase N-terminal domain-like"/>
    <property type="match status" value="1"/>
</dbReference>
<dbReference type="PANTHER" id="PTHR11098">
    <property type="entry name" value="NICOTINATE PHOSPHORIBOSYLTRANSFERASE"/>
    <property type="match status" value="1"/>
</dbReference>
<evidence type="ECO:0000259" key="10">
    <source>
        <dbReference type="Pfam" id="PF17767"/>
    </source>
</evidence>
<feature type="domain" description="Nicotinate/nicotinamide phosphoribosyltransferase" evidence="9">
    <location>
        <begin position="177"/>
        <end position="424"/>
    </location>
</feature>
<keyword evidence="11" id="KW-0808">Transferase</keyword>
<name>A0A9P7BFV2_9ASCO</name>
<evidence type="ECO:0000256" key="7">
    <source>
        <dbReference type="ARBA" id="ARBA00048668"/>
    </source>
</evidence>
<evidence type="ECO:0000313" key="11">
    <source>
        <dbReference type="EMBL" id="KAG0688520.1"/>
    </source>
</evidence>
<comment type="similarity">
    <text evidence="2 8">Belongs to the NAPRTase family.</text>
</comment>
<sequence>MQAAIHKNYPNTKCEFLLTNRTPDKKLNRKGFEWFCNQVKLLENLRFSNDEINYLKLKIGYLGNDEYFNWLKSIKLNPDNEIQIIPEFDINDNDKINLIIKASGNWEIITLYEIPILSLLSECYFKFVDTNWIINNNEVAILKDGEFDESILKPNFKIVHDQAYLKAKKLLNSGCIFSEFGTRRRRSYEIQKIVMQGIMDCVNDDNDNKERNLGSFLGTSNILFAKEFNVNPIGTIGHEWMMGVGAIQSIKTKNSNNNLPNYDAYLTANKLAMEQYVNLVGPNHAGLALTDTYGTDNFLNQFNEPYINYYIGVRQDSGDPKEYALKLSNWYKEKGYFNENKKMICFSDSLNVEKCIELKKLCDNYGIKSIFGIGTNFTNDFQSEPMNIVMKLTSCGGGHAIKISDNIAKNMGDPTTVQEVKIRLGYVEHKWAGGDEAHRWKK</sequence>
<dbReference type="Gene3D" id="3.20.140.10">
    <property type="entry name" value="nicotinate phosphoribosyltransferase"/>
    <property type="match status" value="1"/>
</dbReference>
<comment type="PTM">
    <text evidence="8">Transiently phosphorylated on a His residue during the reaction cycle. Phosphorylation strongly increases the affinity for substrates and increases the rate of nicotinate D-ribonucleotide production. Dephosphorylation regenerates the low-affinity form of the enzyme, leading to product release.</text>
</comment>
<dbReference type="PIRSF" id="PIRSF000484">
    <property type="entry name" value="NAPRT"/>
    <property type="match status" value="1"/>
</dbReference>
<keyword evidence="5 8" id="KW-0436">Ligase</keyword>
<accession>A0A9P7BFV2</accession>
<comment type="function">
    <text evidence="8">Catalyzes the synthesis of beta-nicotinate D-ribonucleotide from nicotinate and 5-phospho-D-ribose 1-phosphate at the expense of ATP.</text>
</comment>
<dbReference type="GO" id="GO:0034355">
    <property type="term" value="P:NAD+ biosynthetic process via the salvage pathway"/>
    <property type="evidence" value="ECO:0007669"/>
    <property type="project" value="TreeGrafter"/>
</dbReference>
<dbReference type="GO" id="GO:0016757">
    <property type="term" value="F:glycosyltransferase activity"/>
    <property type="evidence" value="ECO:0007669"/>
    <property type="project" value="UniProtKB-KW"/>
</dbReference>
<dbReference type="GO" id="GO:0005829">
    <property type="term" value="C:cytosol"/>
    <property type="evidence" value="ECO:0007669"/>
    <property type="project" value="TreeGrafter"/>
</dbReference>
<organism evidence="11 12">
    <name type="scientific">Pichia californica</name>
    <dbReference type="NCBI Taxonomy" id="460514"/>
    <lineage>
        <taxon>Eukaryota</taxon>
        <taxon>Fungi</taxon>
        <taxon>Dikarya</taxon>
        <taxon>Ascomycota</taxon>
        <taxon>Saccharomycotina</taxon>
        <taxon>Pichiomycetes</taxon>
        <taxon>Pichiales</taxon>
        <taxon>Pichiaceae</taxon>
        <taxon>Pichia</taxon>
    </lineage>
</organism>
<comment type="caution">
    <text evidence="11">The sequence shown here is derived from an EMBL/GenBank/DDBJ whole genome shotgun (WGS) entry which is preliminary data.</text>
</comment>
<comment type="catalytic activity">
    <reaction evidence="7 8">
        <text>5-phospho-alpha-D-ribose 1-diphosphate + nicotinate + ATP + H2O = nicotinate beta-D-ribonucleotide + ADP + phosphate + diphosphate</text>
        <dbReference type="Rhea" id="RHEA:36163"/>
        <dbReference type="ChEBI" id="CHEBI:15377"/>
        <dbReference type="ChEBI" id="CHEBI:30616"/>
        <dbReference type="ChEBI" id="CHEBI:32544"/>
        <dbReference type="ChEBI" id="CHEBI:33019"/>
        <dbReference type="ChEBI" id="CHEBI:43474"/>
        <dbReference type="ChEBI" id="CHEBI:57502"/>
        <dbReference type="ChEBI" id="CHEBI:58017"/>
        <dbReference type="ChEBI" id="CHEBI:456216"/>
        <dbReference type="EC" id="6.3.4.21"/>
    </reaction>
</comment>
<feature type="domain" description="Nicotinate phosphoribosyltransferase N-terminal" evidence="10">
    <location>
        <begin position="1"/>
        <end position="121"/>
    </location>
</feature>
<dbReference type="InterPro" id="IPR006406">
    <property type="entry name" value="Nic_PRibTrfase"/>
</dbReference>
<comment type="pathway">
    <text evidence="1 8">Cofactor biosynthesis; NAD(+) biosynthesis; nicotinate D-ribonucleotide from nicotinate: step 1/1.</text>
</comment>
<evidence type="ECO:0000313" key="12">
    <source>
        <dbReference type="Proteomes" id="UP000697127"/>
    </source>
</evidence>
<dbReference type="InterPro" id="IPR041525">
    <property type="entry name" value="N/Namide_PRibTrfase"/>
</dbReference>
<dbReference type="EC" id="6.3.4.21" evidence="3 8"/>
<dbReference type="PANTHER" id="PTHR11098:SF1">
    <property type="entry name" value="NICOTINATE PHOSPHORIBOSYLTRANSFERASE"/>
    <property type="match status" value="1"/>
</dbReference>
<dbReference type="InterPro" id="IPR007229">
    <property type="entry name" value="Nic_PRibTrfase-Fam"/>
</dbReference>
<keyword evidence="4" id="KW-0597">Phosphoprotein</keyword>
<proteinExistence type="inferred from homology"/>
<keyword evidence="12" id="KW-1185">Reference proteome</keyword>